<reference evidence="2 3" key="1">
    <citation type="submission" date="2020-05" db="EMBL/GenBank/DDBJ databases">
        <title>Nakamurella sp. DB0629 isolated from air conditioner.</title>
        <authorList>
            <person name="Kim D.H."/>
            <person name="Kim D.-U."/>
        </authorList>
    </citation>
    <scope>NUCLEOTIDE SEQUENCE [LARGE SCALE GENOMIC DNA]</scope>
    <source>
        <strain evidence="2 3">DB0629</strain>
    </source>
</reference>
<dbReference type="AlphaFoldDB" id="A0A849A930"/>
<dbReference type="SUPFAM" id="SSF51735">
    <property type="entry name" value="NAD(P)-binding Rossmann-fold domains"/>
    <property type="match status" value="1"/>
</dbReference>
<evidence type="ECO:0000313" key="3">
    <source>
        <dbReference type="Proteomes" id="UP000562984"/>
    </source>
</evidence>
<evidence type="ECO:0000259" key="1">
    <source>
        <dbReference type="Pfam" id="PF05368"/>
    </source>
</evidence>
<dbReference type="InterPro" id="IPR051207">
    <property type="entry name" value="ComplexI_NDUFA9_subunit"/>
</dbReference>
<dbReference type="Pfam" id="PF05368">
    <property type="entry name" value="NmrA"/>
    <property type="match status" value="1"/>
</dbReference>
<dbReference type="RefSeq" id="WP_171199271.1">
    <property type="nucleotide sequence ID" value="NZ_JABEND010000003.1"/>
</dbReference>
<proteinExistence type="predicted"/>
<accession>A0A849A930</accession>
<organism evidence="2 3">
    <name type="scientific">Nakamurella aerolata</name>
    <dbReference type="NCBI Taxonomy" id="1656892"/>
    <lineage>
        <taxon>Bacteria</taxon>
        <taxon>Bacillati</taxon>
        <taxon>Actinomycetota</taxon>
        <taxon>Actinomycetes</taxon>
        <taxon>Nakamurellales</taxon>
        <taxon>Nakamurellaceae</taxon>
        <taxon>Nakamurella</taxon>
    </lineage>
</organism>
<sequence length="268" mass="27948">MRIVVVGGTGVLGRRVMAAAERAGHRTVAISRATGFDLLAPDSPAGAEALTAELAGADAVIDAVNQVTQRRRQAVERFTAIARRVVAAAASAGVPRYVQTSIVGVDRPGLARMGYYQGKLAAERAAVQTARLTGSDLQVQIVRSTQWYEFAELMLDRLGIGPVRFAPRMLVQPVAAASVAELLLAVADGRVSGPAEPPDGASVLEIGGPDQYPLGELMRRVSQADGRRPLLIPAPVPGAAAAGAGALLPGPDAIIDDIRLDDWLATRP</sequence>
<gene>
    <name evidence="2" type="ORF">HKD39_07750</name>
</gene>
<dbReference type="Proteomes" id="UP000562984">
    <property type="component" value="Unassembled WGS sequence"/>
</dbReference>
<name>A0A849A930_9ACTN</name>
<dbReference type="InterPro" id="IPR036291">
    <property type="entry name" value="NAD(P)-bd_dom_sf"/>
</dbReference>
<protein>
    <submittedName>
        <fullName evidence="2">NmrA family NAD(P)-binding protein</fullName>
    </submittedName>
</protein>
<evidence type="ECO:0000313" key="2">
    <source>
        <dbReference type="EMBL" id="NNG35608.1"/>
    </source>
</evidence>
<dbReference type="PANTHER" id="PTHR12126:SF11">
    <property type="entry name" value="NADH DEHYDROGENASE [UBIQUINONE] 1 ALPHA SUBCOMPLEX SUBUNIT 9, MITOCHONDRIAL"/>
    <property type="match status" value="1"/>
</dbReference>
<comment type="caution">
    <text evidence="2">The sequence shown here is derived from an EMBL/GenBank/DDBJ whole genome shotgun (WGS) entry which is preliminary data.</text>
</comment>
<dbReference type="GO" id="GO:0044877">
    <property type="term" value="F:protein-containing complex binding"/>
    <property type="evidence" value="ECO:0007669"/>
    <property type="project" value="TreeGrafter"/>
</dbReference>
<feature type="domain" description="NmrA-like" evidence="1">
    <location>
        <begin position="2"/>
        <end position="104"/>
    </location>
</feature>
<keyword evidence="3" id="KW-1185">Reference proteome</keyword>
<dbReference type="PANTHER" id="PTHR12126">
    <property type="entry name" value="NADH-UBIQUINONE OXIDOREDUCTASE 39 KDA SUBUNIT-RELATED"/>
    <property type="match status" value="1"/>
</dbReference>
<dbReference type="EMBL" id="JABEND010000003">
    <property type="protein sequence ID" value="NNG35608.1"/>
    <property type="molecule type" value="Genomic_DNA"/>
</dbReference>
<dbReference type="Gene3D" id="3.40.50.720">
    <property type="entry name" value="NAD(P)-binding Rossmann-like Domain"/>
    <property type="match status" value="1"/>
</dbReference>
<dbReference type="InterPro" id="IPR008030">
    <property type="entry name" value="NmrA-like"/>
</dbReference>